<protein>
    <submittedName>
        <fullName evidence="1">Uncharacterized protein</fullName>
    </submittedName>
</protein>
<gene>
    <name evidence="1" type="ORF">Stube_04500</name>
</gene>
<dbReference type="EMBL" id="BLIR01000001">
    <property type="protein sequence ID" value="GFE35777.1"/>
    <property type="molecule type" value="Genomic_DNA"/>
</dbReference>
<organism evidence="1 2">
    <name type="scientific">Streptomyces tubercidicus</name>
    <dbReference type="NCBI Taxonomy" id="47759"/>
    <lineage>
        <taxon>Bacteria</taxon>
        <taxon>Bacillati</taxon>
        <taxon>Actinomycetota</taxon>
        <taxon>Actinomycetes</taxon>
        <taxon>Kitasatosporales</taxon>
        <taxon>Streptomycetaceae</taxon>
        <taxon>Streptomyces</taxon>
    </lineage>
</organism>
<evidence type="ECO:0000313" key="1">
    <source>
        <dbReference type="EMBL" id="GFE35777.1"/>
    </source>
</evidence>
<evidence type="ECO:0000313" key="2">
    <source>
        <dbReference type="Proteomes" id="UP000431826"/>
    </source>
</evidence>
<sequence>MTCTCPRLSRVLTLASAILRKHPDPSQWNPGSAEVLTVMRPIHHISQVSGIYLDVPGNIR</sequence>
<dbReference type="Proteomes" id="UP000431826">
    <property type="component" value="Unassembled WGS sequence"/>
</dbReference>
<proteinExistence type="predicted"/>
<name>A0A640UJ08_9ACTN</name>
<accession>A0A640UJ08</accession>
<keyword evidence="2" id="KW-1185">Reference proteome</keyword>
<reference evidence="1 2" key="1">
    <citation type="submission" date="2019-12" db="EMBL/GenBank/DDBJ databases">
        <title>Whole genome shotgun sequence of Streptomyces tubercidicus NBRC 13090.</title>
        <authorList>
            <person name="Ichikawa N."/>
            <person name="Kimura A."/>
            <person name="Kitahashi Y."/>
            <person name="Komaki H."/>
            <person name="Tamura T."/>
        </authorList>
    </citation>
    <scope>NUCLEOTIDE SEQUENCE [LARGE SCALE GENOMIC DNA]</scope>
    <source>
        <strain evidence="1 2">NBRC 13090</strain>
    </source>
</reference>
<dbReference type="AlphaFoldDB" id="A0A640UJ08"/>
<comment type="caution">
    <text evidence="1">The sequence shown here is derived from an EMBL/GenBank/DDBJ whole genome shotgun (WGS) entry which is preliminary data.</text>
</comment>